<dbReference type="Proteomes" id="UP000828390">
    <property type="component" value="Unassembled WGS sequence"/>
</dbReference>
<reference evidence="2" key="1">
    <citation type="journal article" date="2019" name="bioRxiv">
        <title>The Genome of the Zebra Mussel, Dreissena polymorpha: A Resource for Invasive Species Research.</title>
        <authorList>
            <person name="McCartney M.A."/>
            <person name="Auch B."/>
            <person name="Kono T."/>
            <person name="Mallez S."/>
            <person name="Zhang Y."/>
            <person name="Obille A."/>
            <person name="Becker A."/>
            <person name="Abrahante J.E."/>
            <person name="Garbe J."/>
            <person name="Badalamenti J.P."/>
            <person name="Herman A."/>
            <person name="Mangelson H."/>
            <person name="Liachko I."/>
            <person name="Sullivan S."/>
            <person name="Sone E.D."/>
            <person name="Koren S."/>
            <person name="Silverstein K.A.T."/>
            <person name="Beckman K.B."/>
            <person name="Gohl D.M."/>
        </authorList>
    </citation>
    <scope>NUCLEOTIDE SEQUENCE</scope>
    <source>
        <strain evidence="2">Duluth1</strain>
        <tissue evidence="2">Whole animal</tissue>
    </source>
</reference>
<sequence>MTTIYVTFSGIVVPCDVTKTTTCYDVIRLFRSSRRKGYYAMFESTSEKQKLLPMESSVNMVMTSWGIEGFRKSFVIRPVDAHTFGLSRMSREQRRRHRLTKGDKTSARQEFPEHHVGEYSETGERKSRPSHACKIDEYRGKLDIMNRFIQDTDVYNARCSSRLNDSHDTVEEGDLTEELPMRTPGDGMETEFVASGIQRDRMCNTCWGTDKGGFSESESDVSGLNKCFIASSNDTRTAGFCWSETESALVDDSDCSSVGELEKNVLWDREASHCRLDRVPGCKKAVWPWFLYSSVEPESDEGCSSTGSDVM</sequence>
<evidence type="ECO:0000313" key="3">
    <source>
        <dbReference type="Proteomes" id="UP000828390"/>
    </source>
</evidence>
<name>A0A9D4GRX5_DREPO</name>
<feature type="region of interest" description="Disordered" evidence="1">
    <location>
        <begin position="90"/>
        <end position="130"/>
    </location>
</feature>
<gene>
    <name evidence="2" type="ORF">DPMN_124310</name>
</gene>
<reference evidence="2" key="2">
    <citation type="submission" date="2020-11" db="EMBL/GenBank/DDBJ databases">
        <authorList>
            <person name="McCartney M.A."/>
            <person name="Auch B."/>
            <person name="Kono T."/>
            <person name="Mallez S."/>
            <person name="Becker A."/>
            <person name="Gohl D.M."/>
            <person name="Silverstein K.A.T."/>
            <person name="Koren S."/>
            <person name="Bechman K.B."/>
            <person name="Herman A."/>
            <person name="Abrahante J.E."/>
            <person name="Garbe J."/>
        </authorList>
    </citation>
    <scope>NUCLEOTIDE SEQUENCE</scope>
    <source>
        <strain evidence="2">Duluth1</strain>
        <tissue evidence="2">Whole animal</tissue>
    </source>
</reference>
<accession>A0A9D4GRX5</accession>
<evidence type="ECO:0000256" key="1">
    <source>
        <dbReference type="SAM" id="MobiDB-lite"/>
    </source>
</evidence>
<dbReference type="Gene3D" id="3.10.20.90">
    <property type="entry name" value="Phosphatidylinositol 3-kinase Catalytic Subunit, Chain A, domain 1"/>
    <property type="match status" value="1"/>
</dbReference>
<comment type="caution">
    <text evidence="2">The sequence shown here is derived from an EMBL/GenBank/DDBJ whole genome shotgun (WGS) entry which is preliminary data.</text>
</comment>
<keyword evidence="3" id="KW-1185">Reference proteome</keyword>
<evidence type="ECO:0008006" key="4">
    <source>
        <dbReference type="Google" id="ProtNLM"/>
    </source>
</evidence>
<proteinExistence type="predicted"/>
<dbReference type="AlphaFoldDB" id="A0A9D4GRX5"/>
<evidence type="ECO:0000313" key="2">
    <source>
        <dbReference type="EMBL" id="KAH3822526.1"/>
    </source>
</evidence>
<dbReference type="EMBL" id="JAIWYP010000005">
    <property type="protein sequence ID" value="KAH3822526.1"/>
    <property type="molecule type" value="Genomic_DNA"/>
</dbReference>
<organism evidence="2 3">
    <name type="scientific">Dreissena polymorpha</name>
    <name type="common">Zebra mussel</name>
    <name type="synonym">Mytilus polymorpha</name>
    <dbReference type="NCBI Taxonomy" id="45954"/>
    <lineage>
        <taxon>Eukaryota</taxon>
        <taxon>Metazoa</taxon>
        <taxon>Spiralia</taxon>
        <taxon>Lophotrochozoa</taxon>
        <taxon>Mollusca</taxon>
        <taxon>Bivalvia</taxon>
        <taxon>Autobranchia</taxon>
        <taxon>Heteroconchia</taxon>
        <taxon>Euheterodonta</taxon>
        <taxon>Imparidentia</taxon>
        <taxon>Neoheterodontei</taxon>
        <taxon>Myida</taxon>
        <taxon>Dreissenoidea</taxon>
        <taxon>Dreissenidae</taxon>
        <taxon>Dreissena</taxon>
    </lineage>
</organism>
<protein>
    <recommendedName>
        <fullName evidence="4">Ras-associating domain-containing protein</fullName>
    </recommendedName>
</protein>
<feature type="compositionally biased region" description="Basic and acidic residues" evidence="1">
    <location>
        <begin position="100"/>
        <end position="130"/>
    </location>
</feature>